<keyword evidence="2" id="KW-1185">Reference proteome</keyword>
<dbReference type="Proteomes" id="UP001558652">
    <property type="component" value="Unassembled WGS sequence"/>
</dbReference>
<accession>A0ABD0Y9Z1</accession>
<comment type="caution">
    <text evidence="1">The sequence shown here is derived from an EMBL/GenBank/DDBJ whole genome shotgun (WGS) entry which is preliminary data.</text>
</comment>
<name>A0ABD0Y9Z1_9HEMI</name>
<protein>
    <submittedName>
        <fullName evidence="1">Uncharacterized protein</fullName>
    </submittedName>
</protein>
<proteinExistence type="predicted"/>
<evidence type="ECO:0000313" key="2">
    <source>
        <dbReference type="Proteomes" id="UP001558652"/>
    </source>
</evidence>
<dbReference type="AlphaFoldDB" id="A0ABD0Y9Z1"/>
<dbReference type="EMBL" id="JBFDAA010000011">
    <property type="protein sequence ID" value="KAL1123879.1"/>
    <property type="molecule type" value="Genomic_DNA"/>
</dbReference>
<gene>
    <name evidence="1" type="ORF">AAG570_001649</name>
</gene>
<evidence type="ECO:0000313" key="1">
    <source>
        <dbReference type="EMBL" id="KAL1123879.1"/>
    </source>
</evidence>
<sequence length="134" mass="15100">MTLQGRRGTRRSRYRLEPLEDLKLELALLQLSLAERRGTSRREDDLRANTARILSQDIDALYGNNLPTVQPIISVDISDLKFIGLEPVHLCISPYWKTVLHFDRMQAGLHTGNSCNFSCTFFHPFGASARGKGG</sequence>
<reference evidence="1 2" key="1">
    <citation type="submission" date="2024-07" db="EMBL/GenBank/DDBJ databases">
        <title>Chromosome-level genome assembly of the water stick insect Ranatra chinensis (Heteroptera: Nepidae).</title>
        <authorList>
            <person name="Liu X."/>
        </authorList>
    </citation>
    <scope>NUCLEOTIDE SEQUENCE [LARGE SCALE GENOMIC DNA]</scope>
    <source>
        <strain evidence="1">Cailab_2021Rc</strain>
        <tissue evidence="1">Muscle</tissue>
    </source>
</reference>
<organism evidence="1 2">
    <name type="scientific">Ranatra chinensis</name>
    <dbReference type="NCBI Taxonomy" id="642074"/>
    <lineage>
        <taxon>Eukaryota</taxon>
        <taxon>Metazoa</taxon>
        <taxon>Ecdysozoa</taxon>
        <taxon>Arthropoda</taxon>
        <taxon>Hexapoda</taxon>
        <taxon>Insecta</taxon>
        <taxon>Pterygota</taxon>
        <taxon>Neoptera</taxon>
        <taxon>Paraneoptera</taxon>
        <taxon>Hemiptera</taxon>
        <taxon>Heteroptera</taxon>
        <taxon>Panheteroptera</taxon>
        <taxon>Nepomorpha</taxon>
        <taxon>Nepidae</taxon>
        <taxon>Ranatrinae</taxon>
        <taxon>Ranatra</taxon>
    </lineage>
</organism>